<gene>
    <name evidence="16" type="ORF">SPHA_17696</name>
</gene>
<keyword evidence="17" id="KW-1185">Reference proteome</keyword>
<dbReference type="Pfam" id="PF00028">
    <property type="entry name" value="Cadherin"/>
    <property type="match status" value="5"/>
</dbReference>
<keyword evidence="5 14" id="KW-0732">Signal</keyword>
<keyword evidence="6" id="KW-0677">Repeat</keyword>
<evidence type="ECO:0000313" key="16">
    <source>
        <dbReference type="EMBL" id="CAE1230401.1"/>
    </source>
</evidence>
<dbReference type="FunFam" id="2.60.40.60:FF:000004">
    <property type="entry name" value="Protocadherin 1 gamma 2"/>
    <property type="match status" value="1"/>
</dbReference>
<reference evidence="16" key="1">
    <citation type="submission" date="2021-01" db="EMBL/GenBank/DDBJ databases">
        <authorList>
            <person name="Li R."/>
            <person name="Bekaert M."/>
        </authorList>
    </citation>
    <scope>NUCLEOTIDE SEQUENCE</scope>
    <source>
        <strain evidence="16">Farmed</strain>
    </source>
</reference>
<dbReference type="Gene3D" id="2.60.40.60">
    <property type="entry name" value="Cadherins"/>
    <property type="match status" value="6"/>
</dbReference>
<feature type="domain" description="Cadherin" evidence="15">
    <location>
        <begin position="361"/>
        <end position="464"/>
    </location>
</feature>
<comment type="subcellular location">
    <subcellularLocation>
        <location evidence="1">Cell membrane</location>
        <topology evidence="1">Single-pass type I membrane protein</topology>
    </subcellularLocation>
</comment>
<feature type="domain" description="Cadherin" evidence="15">
    <location>
        <begin position="24"/>
        <end position="132"/>
    </location>
</feature>
<evidence type="ECO:0000256" key="4">
    <source>
        <dbReference type="ARBA" id="ARBA00022723"/>
    </source>
</evidence>
<accession>A0A812BJ93</accession>
<dbReference type="GO" id="GO:0005509">
    <property type="term" value="F:calcium ion binding"/>
    <property type="evidence" value="ECO:0007669"/>
    <property type="project" value="UniProtKB-UniRule"/>
</dbReference>
<feature type="signal peptide" evidence="14">
    <location>
        <begin position="1"/>
        <end position="17"/>
    </location>
</feature>
<dbReference type="FunFam" id="2.60.40.60:FF:000134">
    <property type="entry name" value="protocadherin Fat 4"/>
    <property type="match status" value="1"/>
</dbReference>
<dbReference type="InterPro" id="IPR015919">
    <property type="entry name" value="Cadherin-like_sf"/>
</dbReference>
<feature type="transmembrane region" description="Helical" evidence="13">
    <location>
        <begin position="695"/>
        <end position="721"/>
    </location>
</feature>
<feature type="domain" description="Cadherin" evidence="15">
    <location>
        <begin position="156"/>
        <end position="244"/>
    </location>
</feature>
<dbReference type="FunFam" id="2.60.40.60:FF:000007">
    <property type="entry name" value="Protocadherin alpha 2"/>
    <property type="match status" value="1"/>
</dbReference>
<dbReference type="Pfam" id="PF08266">
    <property type="entry name" value="Cadherin_2"/>
    <property type="match status" value="1"/>
</dbReference>
<feature type="chain" id="PRO_5032558109" evidence="14">
    <location>
        <begin position="18"/>
        <end position="917"/>
    </location>
</feature>
<keyword evidence="9 13" id="KW-1133">Transmembrane helix</keyword>
<evidence type="ECO:0000256" key="7">
    <source>
        <dbReference type="ARBA" id="ARBA00022837"/>
    </source>
</evidence>
<dbReference type="GO" id="GO:0005886">
    <property type="term" value="C:plasma membrane"/>
    <property type="evidence" value="ECO:0007669"/>
    <property type="project" value="UniProtKB-SubCell"/>
</dbReference>
<dbReference type="CDD" id="cd11304">
    <property type="entry name" value="Cadherin_repeat"/>
    <property type="match status" value="6"/>
</dbReference>
<keyword evidence="4" id="KW-0479">Metal-binding</keyword>
<organism evidence="16 17">
    <name type="scientific">Acanthosepion pharaonis</name>
    <name type="common">Pharaoh cuttlefish</name>
    <name type="synonym">Sepia pharaonis</name>
    <dbReference type="NCBI Taxonomy" id="158019"/>
    <lineage>
        <taxon>Eukaryota</taxon>
        <taxon>Metazoa</taxon>
        <taxon>Spiralia</taxon>
        <taxon>Lophotrochozoa</taxon>
        <taxon>Mollusca</taxon>
        <taxon>Cephalopoda</taxon>
        <taxon>Coleoidea</taxon>
        <taxon>Decapodiformes</taxon>
        <taxon>Sepiida</taxon>
        <taxon>Sepiina</taxon>
        <taxon>Sepiidae</taxon>
        <taxon>Acanthosepion</taxon>
    </lineage>
</organism>
<evidence type="ECO:0000313" key="17">
    <source>
        <dbReference type="Proteomes" id="UP000597762"/>
    </source>
</evidence>
<sequence>MFLPLCLLLSVLNWCLCIDLTYFVEEGKDPGTLVGNIAADSHLMDRIPLDERNTITFSQLRGAQTGSTQLFRVSEKSGKLYTLHTLDAELMCKRYQECSRFVEVAVQKGTSFIKVLEIKVILKDVNDFQPEFPIKQVNIQFSEGDAIGMRKSIPNAIDKDVGSMNSKITYKLMKNMNDPFSLSVSKRVDGTAQLFINLEEKLDREMKDSYMIQVVAKDGGSPPKQSELDVNITVTDVNDNLPIFSQKVYNVTIKNEPSDNLPVAILSASDFDIGKNGRVSYEFSLQTSDIAKVHFKLNKVTGEVFLHKKFTLGQELVHKLYVKATDGGSPPLSSIVMILVNVINQQNNAPTIDVNFVSRSMGKENTVAISEDIEVGSFIAYVKVTDHDAGQNGELSCILHHDKFQLQSLGPKRYKVLVKKPLDRETQDHHDVIISCQDKGSPPLHCESKFSIKVMDVNDVQPTFAKKTFKFWIYENEKPNFPVGYINATDPDLGSGSKLTYFLLADNKYFLPFQITDNGLISTVMSLDHEFQDVYEFQVLVKDKGRPSLNNTVNVIVEVRDENDNSPYFMYPSVNPFSLDVIYYPHHTKNITVLKASDSDGRENAFLKYEITDGNDKQLFTINPYTGLLSFTRVVTQQDAGSYDLQFAVKDSGTPVLSATTTIFLTLTVSNKTFEMINVVQMKADEADEKIHLDFLIAIVSVAVTLSVIITAFISICFLRLTNQKNISHRTEGNCSVKCEQRQLMYPYLATSCNDLPSTRIEEVDINRDFHLMERGDSQRGDNSDNGQSGSATIMHLQATPEVVYQEIGAMSWGRKGKRTTLVVPNNQREISMLSSHSDSVDDWNKGDTTHNHGETQVDGSQVSVLQYMLHKVLFHHRWFTSFYSASGWFTSLCTVVDDSQVSFLHPMVHKSLFCGR</sequence>
<dbReference type="FunFam" id="2.60.40.60:FF:000002">
    <property type="entry name" value="Protocadherin alpha 2"/>
    <property type="match status" value="1"/>
</dbReference>
<evidence type="ECO:0000256" key="11">
    <source>
        <dbReference type="ARBA" id="ARBA00023180"/>
    </source>
</evidence>
<dbReference type="InterPro" id="IPR002126">
    <property type="entry name" value="Cadherin-like_dom"/>
</dbReference>
<dbReference type="FunFam" id="2.60.40.60:FF:000123">
    <property type="entry name" value="Protocadherin beta 4"/>
    <property type="match status" value="1"/>
</dbReference>
<dbReference type="PANTHER" id="PTHR24028">
    <property type="entry name" value="CADHERIN-87A"/>
    <property type="match status" value="1"/>
</dbReference>
<evidence type="ECO:0000256" key="9">
    <source>
        <dbReference type="ARBA" id="ARBA00022989"/>
    </source>
</evidence>
<evidence type="ECO:0000256" key="10">
    <source>
        <dbReference type="ARBA" id="ARBA00023136"/>
    </source>
</evidence>
<dbReference type="GO" id="GO:0007156">
    <property type="term" value="P:homophilic cell adhesion via plasma membrane adhesion molecules"/>
    <property type="evidence" value="ECO:0007669"/>
    <property type="project" value="InterPro"/>
</dbReference>
<evidence type="ECO:0000256" key="2">
    <source>
        <dbReference type="ARBA" id="ARBA00022475"/>
    </source>
</evidence>
<dbReference type="InterPro" id="IPR020894">
    <property type="entry name" value="Cadherin_CS"/>
</dbReference>
<keyword evidence="2" id="KW-1003">Cell membrane</keyword>
<dbReference type="EMBL" id="CAHIKZ030000633">
    <property type="protein sequence ID" value="CAE1230401.1"/>
    <property type="molecule type" value="Genomic_DNA"/>
</dbReference>
<dbReference type="PRINTS" id="PR00205">
    <property type="entry name" value="CADHERIN"/>
</dbReference>
<keyword evidence="10 13" id="KW-0472">Membrane</keyword>
<evidence type="ECO:0000256" key="12">
    <source>
        <dbReference type="PROSITE-ProRule" id="PRU00043"/>
    </source>
</evidence>
<dbReference type="SMART" id="SM00112">
    <property type="entry name" value="CA"/>
    <property type="match status" value="6"/>
</dbReference>
<evidence type="ECO:0000256" key="8">
    <source>
        <dbReference type="ARBA" id="ARBA00022889"/>
    </source>
</evidence>
<dbReference type="InterPro" id="IPR013164">
    <property type="entry name" value="Cadherin_N"/>
</dbReference>
<comment type="caution">
    <text evidence="16">The sequence shown here is derived from an EMBL/GenBank/DDBJ whole genome shotgun (WGS) entry which is preliminary data.</text>
</comment>
<proteinExistence type="predicted"/>
<dbReference type="Proteomes" id="UP000597762">
    <property type="component" value="Unassembled WGS sequence"/>
</dbReference>
<evidence type="ECO:0000256" key="6">
    <source>
        <dbReference type="ARBA" id="ARBA00022737"/>
    </source>
</evidence>
<evidence type="ECO:0000256" key="13">
    <source>
        <dbReference type="SAM" id="Phobius"/>
    </source>
</evidence>
<evidence type="ECO:0000256" key="5">
    <source>
        <dbReference type="ARBA" id="ARBA00022729"/>
    </source>
</evidence>
<feature type="domain" description="Cadherin" evidence="15">
    <location>
        <begin position="245"/>
        <end position="352"/>
    </location>
</feature>
<dbReference type="InterPro" id="IPR050174">
    <property type="entry name" value="Protocadherin/Cadherin-CA"/>
</dbReference>
<evidence type="ECO:0000256" key="1">
    <source>
        <dbReference type="ARBA" id="ARBA00004251"/>
    </source>
</evidence>
<dbReference type="AlphaFoldDB" id="A0A812BJ93"/>
<keyword evidence="11" id="KW-0325">Glycoprotein</keyword>
<dbReference type="PROSITE" id="PS00232">
    <property type="entry name" value="CADHERIN_1"/>
    <property type="match status" value="2"/>
</dbReference>
<dbReference type="SUPFAM" id="SSF49313">
    <property type="entry name" value="Cadherin-like"/>
    <property type="match status" value="6"/>
</dbReference>
<keyword evidence="3 13" id="KW-0812">Transmembrane</keyword>
<dbReference type="PROSITE" id="PS50268">
    <property type="entry name" value="CADHERIN_2"/>
    <property type="match status" value="6"/>
</dbReference>
<keyword evidence="7 12" id="KW-0106">Calcium</keyword>
<protein>
    <submittedName>
        <fullName evidence="16">PCDHGB</fullName>
    </submittedName>
</protein>
<keyword evidence="8" id="KW-0130">Cell adhesion</keyword>
<feature type="domain" description="Cadherin" evidence="15">
    <location>
        <begin position="465"/>
        <end position="569"/>
    </location>
</feature>
<feature type="domain" description="Cadherin" evidence="15">
    <location>
        <begin position="591"/>
        <end position="677"/>
    </location>
</feature>
<name>A0A812BJ93_ACAPH</name>
<evidence type="ECO:0000256" key="3">
    <source>
        <dbReference type="ARBA" id="ARBA00022692"/>
    </source>
</evidence>
<dbReference type="PANTHER" id="PTHR24028:SF146">
    <property type="entry name" value="CADHERIN 96CB, ISOFORM D-RELATED"/>
    <property type="match status" value="1"/>
</dbReference>
<evidence type="ECO:0000256" key="14">
    <source>
        <dbReference type="SAM" id="SignalP"/>
    </source>
</evidence>
<evidence type="ECO:0000259" key="15">
    <source>
        <dbReference type="PROSITE" id="PS50268"/>
    </source>
</evidence>
<dbReference type="OrthoDB" id="6252479at2759"/>